<reference evidence="1" key="1">
    <citation type="submission" date="2014-09" db="EMBL/GenBank/DDBJ databases">
        <authorList>
            <person name="Magalhaes I.L.F."/>
            <person name="Oliveira U."/>
            <person name="Santos F.R."/>
            <person name="Vidigal T.H.D.A."/>
            <person name="Brescovit A.D."/>
            <person name="Santos A.J."/>
        </authorList>
    </citation>
    <scope>NUCLEOTIDE SEQUENCE</scope>
    <source>
        <tissue evidence="1">Shoot tissue taken approximately 20 cm above the soil surface</tissue>
    </source>
</reference>
<name>A0A0A8ZKT6_ARUDO</name>
<organism evidence="1">
    <name type="scientific">Arundo donax</name>
    <name type="common">Giant reed</name>
    <name type="synonym">Donax arundinaceus</name>
    <dbReference type="NCBI Taxonomy" id="35708"/>
    <lineage>
        <taxon>Eukaryota</taxon>
        <taxon>Viridiplantae</taxon>
        <taxon>Streptophyta</taxon>
        <taxon>Embryophyta</taxon>
        <taxon>Tracheophyta</taxon>
        <taxon>Spermatophyta</taxon>
        <taxon>Magnoliopsida</taxon>
        <taxon>Liliopsida</taxon>
        <taxon>Poales</taxon>
        <taxon>Poaceae</taxon>
        <taxon>PACMAD clade</taxon>
        <taxon>Arundinoideae</taxon>
        <taxon>Arundineae</taxon>
        <taxon>Arundo</taxon>
    </lineage>
</organism>
<accession>A0A0A8ZKT6</accession>
<protein>
    <submittedName>
        <fullName evidence="1">Uncharacterized protein</fullName>
    </submittedName>
</protein>
<evidence type="ECO:0000313" key="1">
    <source>
        <dbReference type="EMBL" id="JAD35457.1"/>
    </source>
</evidence>
<sequence length="74" mass="8759">MYRFCTVLPNGKTMYHAITFYYSFPFTAKSHSIYILRMTDLCSKSSNSSVFYVTHSPFRKYLASRHGKSIWWAE</sequence>
<reference evidence="1" key="2">
    <citation type="journal article" date="2015" name="Data Brief">
        <title>Shoot transcriptome of the giant reed, Arundo donax.</title>
        <authorList>
            <person name="Barrero R.A."/>
            <person name="Guerrero F.D."/>
            <person name="Moolhuijzen P."/>
            <person name="Goolsby J.A."/>
            <person name="Tidwell J."/>
            <person name="Bellgard S.E."/>
            <person name="Bellgard M.I."/>
        </authorList>
    </citation>
    <scope>NUCLEOTIDE SEQUENCE</scope>
    <source>
        <tissue evidence="1">Shoot tissue taken approximately 20 cm above the soil surface</tissue>
    </source>
</reference>
<proteinExistence type="predicted"/>
<dbReference type="EMBL" id="GBRH01262438">
    <property type="protein sequence ID" value="JAD35457.1"/>
    <property type="molecule type" value="Transcribed_RNA"/>
</dbReference>
<dbReference type="AlphaFoldDB" id="A0A0A8ZKT6"/>